<proteinExistence type="predicted"/>
<name>A0ABW8TY08_9CLOT</name>
<accession>A0ABW8TY08</accession>
<organism evidence="1 2">
    <name type="scientific">Candidatus Clostridium radicumherbarum</name>
    <dbReference type="NCBI Taxonomy" id="3381662"/>
    <lineage>
        <taxon>Bacteria</taxon>
        <taxon>Bacillati</taxon>
        <taxon>Bacillota</taxon>
        <taxon>Clostridia</taxon>
        <taxon>Eubacteriales</taxon>
        <taxon>Clostridiaceae</taxon>
        <taxon>Clostridium</taxon>
    </lineage>
</organism>
<sequence length="127" mass="14885">MFFLIIFIGFKAYSNIKSNSLHKHISFNDVQSIKINASRISDHEEIQNIVNWFNSIQDINENPDFAGTTSNYNIEILLKSNEKIGIFYPGKANQDFEIQRNNIKGRWFSYWGNQPNIRKILEENTPK</sequence>
<keyword evidence="2" id="KW-1185">Reference proteome</keyword>
<dbReference type="Proteomes" id="UP001623661">
    <property type="component" value="Unassembled WGS sequence"/>
</dbReference>
<comment type="caution">
    <text evidence="1">The sequence shown here is derived from an EMBL/GenBank/DDBJ whole genome shotgun (WGS) entry which is preliminary data.</text>
</comment>
<evidence type="ECO:0000313" key="1">
    <source>
        <dbReference type="EMBL" id="MFL0269366.1"/>
    </source>
</evidence>
<evidence type="ECO:0000313" key="2">
    <source>
        <dbReference type="Proteomes" id="UP001623661"/>
    </source>
</evidence>
<dbReference type="EMBL" id="JBJHZY010000003">
    <property type="protein sequence ID" value="MFL0269366.1"/>
    <property type="molecule type" value="Genomic_DNA"/>
</dbReference>
<protein>
    <submittedName>
        <fullName evidence="1">Uncharacterized protein</fullName>
    </submittedName>
</protein>
<gene>
    <name evidence="1" type="ORF">ACJDUH_14855</name>
</gene>
<dbReference type="RefSeq" id="WP_406765991.1">
    <property type="nucleotide sequence ID" value="NZ_JBJHZY010000003.1"/>
</dbReference>
<reference evidence="1 2" key="1">
    <citation type="submission" date="2024-11" db="EMBL/GenBank/DDBJ databases">
        <authorList>
            <person name="Heng Y.C."/>
            <person name="Lim A.C.H."/>
            <person name="Lee J.K.Y."/>
            <person name="Kittelmann S."/>
        </authorList>
    </citation>
    <scope>NUCLEOTIDE SEQUENCE [LARGE SCALE GENOMIC DNA]</scope>
    <source>
        <strain evidence="1 2">WILCCON 0202</strain>
    </source>
</reference>